<keyword evidence="1" id="KW-0812">Transmembrane</keyword>
<evidence type="ECO:0000313" key="3">
    <source>
        <dbReference type="Proteomes" id="UP000473325"/>
    </source>
</evidence>
<reference evidence="2 3" key="1">
    <citation type="submission" date="2019-12" db="EMBL/GenBank/DDBJ databases">
        <authorList>
            <person name="Kun Z."/>
        </authorList>
    </citation>
    <scope>NUCLEOTIDE SEQUENCE [LARGE SCALE GENOMIC DNA]</scope>
    <source>
        <strain evidence="2 3">YIM 123512</strain>
    </source>
</reference>
<sequence>METDRDARELLREADRAEAAPWVDFPPTPGWYPPAVGAWGAAMVLALGLLDGPVGAVVVVALALVEVAFIRWYRHYRGTMPTGAVPREMRPAMLAFMAAVLVIVVGAGALTMTGHAWLAAALVLVVGTAVVWWYERAYAAGAARVRARLG</sequence>
<gene>
    <name evidence="2" type="ORF">GRQ65_02785</name>
</gene>
<keyword evidence="1" id="KW-1133">Transmembrane helix</keyword>
<feature type="transmembrane region" description="Helical" evidence="1">
    <location>
        <begin position="37"/>
        <end position="70"/>
    </location>
</feature>
<protein>
    <submittedName>
        <fullName evidence="2">Uncharacterized protein</fullName>
    </submittedName>
</protein>
<proteinExistence type="predicted"/>
<evidence type="ECO:0000313" key="2">
    <source>
        <dbReference type="EMBL" id="MXG88470.1"/>
    </source>
</evidence>
<keyword evidence="1" id="KW-0472">Membrane</keyword>
<evidence type="ECO:0000256" key="1">
    <source>
        <dbReference type="SAM" id="Phobius"/>
    </source>
</evidence>
<dbReference type="RefSeq" id="WP_160874995.1">
    <property type="nucleotide sequence ID" value="NZ_WUEK01000002.1"/>
</dbReference>
<dbReference type="AlphaFoldDB" id="A0A6L7EPE3"/>
<feature type="transmembrane region" description="Helical" evidence="1">
    <location>
        <begin position="91"/>
        <end position="110"/>
    </location>
</feature>
<accession>A0A6L7EPE3</accession>
<organism evidence="2 3">
    <name type="scientific">Nocardioides flavescens</name>
    <dbReference type="NCBI Taxonomy" id="2691959"/>
    <lineage>
        <taxon>Bacteria</taxon>
        <taxon>Bacillati</taxon>
        <taxon>Actinomycetota</taxon>
        <taxon>Actinomycetes</taxon>
        <taxon>Propionibacteriales</taxon>
        <taxon>Nocardioidaceae</taxon>
        <taxon>Nocardioides</taxon>
    </lineage>
</organism>
<feature type="transmembrane region" description="Helical" evidence="1">
    <location>
        <begin position="116"/>
        <end position="134"/>
    </location>
</feature>
<comment type="caution">
    <text evidence="2">The sequence shown here is derived from an EMBL/GenBank/DDBJ whole genome shotgun (WGS) entry which is preliminary data.</text>
</comment>
<dbReference type="EMBL" id="WUEK01000002">
    <property type="protein sequence ID" value="MXG88470.1"/>
    <property type="molecule type" value="Genomic_DNA"/>
</dbReference>
<keyword evidence="3" id="KW-1185">Reference proteome</keyword>
<name>A0A6L7EPE3_9ACTN</name>
<dbReference type="Proteomes" id="UP000473325">
    <property type="component" value="Unassembled WGS sequence"/>
</dbReference>